<accession>A0A1D3DN95</accession>
<dbReference type="Pfam" id="PF08530">
    <property type="entry name" value="PepX_C"/>
    <property type="match status" value="1"/>
</dbReference>
<keyword evidence="4" id="KW-1185">Reference proteome</keyword>
<dbReference type="AlphaFoldDB" id="A0A1D3DN95"/>
<keyword evidence="1" id="KW-0378">Hydrolase</keyword>
<dbReference type="EMBL" id="ASHX02000001">
    <property type="protein sequence ID" value="OEJ93776.1"/>
    <property type="molecule type" value="Genomic_DNA"/>
</dbReference>
<organism evidence="3 4">
    <name type="scientific">Streptomyces thermolilacinus SPC6</name>
    <dbReference type="NCBI Taxonomy" id="1306406"/>
    <lineage>
        <taxon>Bacteria</taxon>
        <taxon>Bacillati</taxon>
        <taxon>Actinomycetota</taxon>
        <taxon>Actinomycetes</taxon>
        <taxon>Kitasatosporales</taxon>
        <taxon>Streptomycetaceae</taxon>
        <taxon>Streptomyces</taxon>
    </lineage>
</organism>
<comment type="caution">
    <text evidence="3">The sequence shown here is derived from an EMBL/GenBank/DDBJ whole genome shotgun (WGS) entry which is preliminary data.</text>
</comment>
<dbReference type="SUPFAM" id="SSF53474">
    <property type="entry name" value="alpha/beta-Hydrolases"/>
    <property type="match status" value="1"/>
</dbReference>
<dbReference type="GO" id="GO:0008239">
    <property type="term" value="F:dipeptidyl-peptidase activity"/>
    <property type="evidence" value="ECO:0007669"/>
    <property type="project" value="InterPro"/>
</dbReference>
<dbReference type="InterPro" id="IPR013736">
    <property type="entry name" value="Xaa-Pro_dipept_C"/>
</dbReference>
<proteinExistence type="predicted"/>
<reference evidence="3 4" key="1">
    <citation type="journal article" date="2013" name="Genome Announc.">
        <title>Genome Sequence of Streptomyces violaceusniger Strain SPC6, a Halotolerant Streptomycete That Exhibits Rapid Growth and Development.</title>
        <authorList>
            <person name="Chen X."/>
            <person name="Zhang B."/>
            <person name="Zhang W."/>
            <person name="Wu X."/>
            <person name="Zhang M."/>
            <person name="Chen T."/>
            <person name="Liu G."/>
            <person name="Dyson P."/>
        </authorList>
    </citation>
    <scope>NUCLEOTIDE SEQUENCE [LARGE SCALE GENOMIC DNA]</scope>
    <source>
        <strain evidence="3 4">SPC6</strain>
    </source>
</reference>
<dbReference type="SUPFAM" id="SSF49785">
    <property type="entry name" value="Galactose-binding domain-like"/>
    <property type="match status" value="1"/>
</dbReference>
<evidence type="ECO:0000313" key="3">
    <source>
        <dbReference type="EMBL" id="OEJ93776.1"/>
    </source>
</evidence>
<dbReference type="NCBIfam" id="TIGR00976">
    <property type="entry name" value="CocE_NonD"/>
    <property type="match status" value="1"/>
</dbReference>
<dbReference type="OrthoDB" id="5240615at2"/>
<protein>
    <submittedName>
        <fullName evidence="3">Peptidase S15</fullName>
    </submittedName>
</protein>
<dbReference type="Pfam" id="PF02129">
    <property type="entry name" value="Peptidase_S15"/>
    <property type="match status" value="1"/>
</dbReference>
<dbReference type="STRING" id="1306406.J116_004140"/>
<evidence type="ECO:0000313" key="4">
    <source>
        <dbReference type="Proteomes" id="UP000095329"/>
    </source>
</evidence>
<dbReference type="InterPro" id="IPR005674">
    <property type="entry name" value="CocE/Ser_esterase"/>
</dbReference>
<gene>
    <name evidence="3" type="ORF">J116_004140</name>
</gene>
<dbReference type="InterPro" id="IPR029058">
    <property type="entry name" value="AB_hydrolase_fold"/>
</dbReference>
<dbReference type="Gene3D" id="2.60.120.260">
    <property type="entry name" value="Galactose-binding domain-like"/>
    <property type="match status" value="1"/>
</dbReference>
<name>A0A1D3DN95_9ACTN</name>
<dbReference type="InterPro" id="IPR008979">
    <property type="entry name" value="Galactose-bd-like_sf"/>
</dbReference>
<evidence type="ECO:0000259" key="2">
    <source>
        <dbReference type="SMART" id="SM00939"/>
    </source>
</evidence>
<dbReference type="eggNOG" id="COG2936">
    <property type="taxonomic scope" value="Bacteria"/>
</dbReference>
<evidence type="ECO:0000256" key="1">
    <source>
        <dbReference type="ARBA" id="ARBA00022801"/>
    </source>
</evidence>
<dbReference type="Gene3D" id="3.40.50.1820">
    <property type="entry name" value="alpha/beta hydrolase"/>
    <property type="match status" value="1"/>
</dbReference>
<dbReference type="Proteomes" id="UP000095329">
    <property type="component" value="Unassembled WGS sequence"/>
</dbReference>
<feature type="domain" description="Xaa-Pro dipeptidyl-peptidase C-terminal" evidence="2">
    <location>
        <begin position="254"/>
        <end position="457"/>
    </location>
</feature>
<dbReference type="RefSeq" id="WP_023590615.1">
    <property type="nucleotide sequence ID" value="NZ_ASHX02000001.1"/>
</dbReference>
<dbReference type="InterPro" id="IPR000383">
    <property type="entry name" value="Xaa-Pro-like_dom"/>
</dbReference>
<dbReference type="SMART" id="SM00939">
    <property type="entry name" value="PepX_C"/>
    <property type="match status" value="1"/>
</dbReference>
<sequence length="475" mass="50634">MNPAAPTVVRIDGLAADLCLPAGPGPHPAVVLRTPYDRRAHRAELAAWAARGFAALAQDVRGRYGSGGDWRPYGDHEPRDGAATLRWVRDQPWSDGRVVTAGASYAAYCALVTPGADAVLAAVPALGLAETAREPTGPERLHARAGWWAAHGHGRVSTAAAPPDPRRLPVRDLLDTPGWAALWDAARRPPLTGDVPLLAVGGTRDPFAQDTIRLWRDWRGPARLILGPWGHGLTAGPAPEARPAHRLNLGTLYARWARAALDGALHGSRAVVGHGDSDHWYALPRTAEPVTYRFGEPAGLRLVHGAEFTADPARPVRSDDLAVPLPAAAPADRCLLAGPPLPRPLDLLGPAEARLDATADTPSADWAVRLVALTPDGRARPLATGVVRRARPGPFTVPLGHLARRLDAGTRLRVEVAGHHFPAHARNPHTGEDPVTATRLAASRRTVRLPGSVLRLPAVPRARLRRADPLQEIPT</sequence>